<proteinExistence type="predicted"/>
<name>A0A381TBA5_9ZZZZ</name>
<dbReference type="Gene3D" id="3.40.30.10">
    <property type="entry name" value="Glutaredoxin"/>
    <property type="match status" value="1"/>
</dbReference>
<dbReference type="AlphaFoldDB" id="A0A381TBA5"/>
<dbReference type="EMBL" id="UINC01004123">
    <property type="protein sequence ID" value="SVA11977.1"/>
    <property type="molecule type" value="Genomic_DNA"/>
</dbReference>
<accession>A0A381TBA5</accession>
<evidence type="ECO:0000313" key="1">
    <source>
        <dbReference type="EMBL" id="SVA11977.1"/>
    </source>
</evidence>
<dbReference type="InterPro" id="IPR036249">
    <property type="entry name" value="Thioredoxin-like_sf"/>
</dbReference>
<protein>
    <recommendedName>
        <fullName evidence="2">Thioredoxin family protein</fullName>
    </recommendedName>
</protein>
<gene>
    <name evidence="1" type="ORF">METZ01_LOCUS64831</name>
</gene>
<evidence type="ECO:0008006" key="2">
    <source>
        <dbReference type="Google" id="ProtNLM"/>
    </source>
</evidence>
<sequence length="190" mass="20950">MVAENFTVIAVALDENIAAVIPFADGITYPVLVDTEHQMSEIYAISNVPTVVWIDEDDRIVRPNAREPGSDMFTEFTGIKCEGHMEQVRSWIRGGVLPDDAAYEVEALDEAEVAAHLHFRLAVHARRSGMDRATKRHFALAAESAPNDFTIVRGAMPLTEVDPFGPAFFELYGRFSEAGSPYHGIPRTSG</sequence>
<reference evidence="1" key="1">
    <citation type="submission" date="2018-05" db="EMBL/GenBank/DDBJ databases">
        <authorList>
            <person name="Lanie J.A."/>
            <person name="Ng W.-L."/>
            <person name="Kazmierczak K.M."/>
            <person name="Andrzejewski T.M."/>
            <person name="Davidsen T.M."/>
            <person name="Wayne K.J."/>
            <person name="Tettelin H."/>
            <person name="Glass J.I."/>
            <person name="Rusch D."/>
            <person name="Podicherti R."/>
            <person name="Tsui H.-C.T."/>
            <person name="Winkler M.E."/>
        </authorList>
    </citation>
    <scope>NUCLEOTIDE SEQUENCE</scope>
</reference>
<dbReference type="SUPFAM" id="SSF52833">
    <property type="entry name" value="Thioredoxin-like"/>
    <property type="match status" value="1"/>
</dbReference>
<organism evidence="1">
    <name type="scientific">marine metagenome</name>
    <dbReference type="NCBI Taxonomy" id="408172"/>
    <lineage>
        <taxon>unclassified sequences</taxon>
        <taxon>metagenomes</taxon>
        <taxon>ecological metagenomes</taxon>
    </lineage>
</organism>